<evidence type="ECO:0000256" key="1">
    <source>
        <dbReference type="ARBA" id="ARBA00004194"/>
    </source>
</evidence>
<feature type="transmembrane region" description="Helical" evidence="5">
    <location>
        <begin position="117"/>
        <end position="134"/>
    </location>
</feature>
<dbReference type="AlphaFoldDB" id="A0A9R1VNK1"/>
<dbReference type="InterPro" id="IPR006514">
    <property type="entry name" value="IRX15/GXM/AGM"/>
</dbReference>
<dbReference type="GO" id="GO:0005794">
    <property type="term" value="C:Golgi apparatus"/>
    <property type="evidence" value="ECO:0000318"/>
    <property type="project" value="GO_Central"/>
</dbReference>
<reference evidence="6 7" key="1">
    <citation type="journal article" date="2017" name="Nat. Commun.">
        <title>Genome assembly with in vitro proximity ligation data and whole-genome triplication in lettuce.</title>
        <authorList>
            <person name="Reyes-Chin-Wo S."/>
            <person name="Wang Z."/>
            <person name="Yang X."/>
            <person name="Kozik A."/>
            <person name="Arikit S."/>
            <person name="Song C."/>
            <person name="Xia L."/>
            <person name="Froenicke L."/>
            <person name="Lavelle D.O."/>
            <person name="Truco M.J."/>
            <person name="Xia R."/>
            <person name="Zhu S."/>
            <person name="Xu C."/>
            <person name="Xu H."/>
            <person name="Xu X."/>
            <person name="Cox K."/>
            <person name="Korf I."/>
            <person name="Meyers B.C."/>
            <person name="Michelmore R.W."/>
        </authorList>
    </citation>
    <scope>NUCLEOTIDE SEQUENCE [LARGE SCALE GENOMIC DNA]</scope>
    <source>
        <strain evidence="7">cv. Salinas</strain>
        <tissue evidence="6">Seedlings</tissue>
    </source>
</reference>
<evidence type="ECO:0000256" key="4">
    <source>
        <dbReference type="ARBA" id="ARBA00023136"/>
    </source>
</evidence>
<evidence type="ECO:0000256" key="2">
    <source>
        <dbReference type="ARBA" id="ARBA00022692"/>
    </source>
</evidence>
<dbReference type="GO" id="GO:0045492">
    <property type="term" value="P:xylan biosynthetic process"/>
    <property type="evidence" value="ECO:0000318"/>
    <property type="project" value="GO_Central"/>
</dbReference>
<protein>
    <recommendedName>
        <fullName evidence="8">Polysaccharide biosynthesis domain-containing protein</fullName>
    </recommendedName>
</protein>
<accession>A0A9R1VNK1</accession>
<dbReference type="Gene3D" id="1.20.5.820">
    <property type="entry name" value="Preprotein translocase SecE subunit"/>
    <property type="match status" value="1"/>
</dbReference>
<evidence type="ECO:0000313" key="6">
    <source>
        <dbReference type="EMBL" id="KAJ0208017.1"/>
    </source>
</evidence>
<comment type="caution">
    <text evidence="6">The sequence shown here is derived from an EMBL/GenBank/DDBJ whole genome shotgun (WGS) entry which is preliminary data.</text>
</comment>
<gene>
    <name evidence="6" type="ORF">LSAT_V11C500233580</name>
</gene>
<name>A0A9R1VNK1_LACSA</name>
<dbReference type="EMBL" id="NBSK02000005">
    <property type="protein sequence ID" value="KAJ0208017.1"/>
    <property type="molecule type" value="Genomic_DNA"/>
</dbReference>
<dbReference type="Pfam" id="PF21729">
    <property type="entry name" value="IRX15_IRX15L_GXM"/>
    <property type="match status" value="1"/>
</dbReference>
<feature type="transmembrane region" description="Helical" evidence="5">
    <location>
        <begin position="59"/>
        <end position="79"/>
    </location>
</feature>
<dbReference type="Proteomes" id="UP000235145">
    <property type="component" value="Unassembled WGS sequence"/>
</dbReference>
<proteinExistence type="predicted"/>
<evidence type="ECO:0000256" key="5">
    <source>
        <dbReference type="SAM" id="Phobius"/>
    </source>
</evidence>
<dbReference type="InterPro" id="IPR023391">
    <property type="entry name" value="Prot_translocase_SecE_dom_sf"/>
</dbReference>
<keyword evidence="3 5" id="KW-1133">Transmembrane helix</keyword>
<sequence length="382" mass="42878">MDAIDSVIDPLRGFAKDSARLVKRCHKPDRKEAMSRFQLSLFAGNTEIMNISTHLGRKVLFLLNVPEIVLSLFVVLLFGSEFVSIKRQHGLEIEAFKATVAFAFKVSPDMVLAKRKIILPLVFLLVIISILRLLKLTITSSSFSSPTLFINKSSTSIFSPTTIVSKLKQTHEPPLTRKEIQFLMDIILHKSPCNLLVFGLQDQYLKLHAINGGGTTVFIDDNPENLNKLKGSSNSNDTLQVYRVEYNTYAKDAYRLLKHARSNSSCDLRSGITSLMKECKLGLTVVTGMPLEVVKMKWDVIVVDGPDGDGPESPGRMGSIFMAGVLANGTNVVVHDVDRMIEKWFSWEFLCHENLVSSKGRFWNFRIPHQIIRNNSSKFCEA</sequence>
<dbReference type="PANTHER" id="PTHR31444">
    <property type="entry name" value="OS11G0490100 PROTEIN"/>
    <property type="match status" value="1"/>
</dbReference>
<dbReference type="GO" id="GO:0009834">
    <property type="term" value="P:plant-type secondary cell wall biogenesis"/>
    <property type="evidence" value="ECO:0000318"/>
    <property type="project" value="GO_Central"/>
</dbReference>
<dbReference type="GO" id="GO:0000139">
    <property type="term" value="C:Golgi membrane"/>
    <property type="evidence" value="ECO:0007669"/>
    <property type="project" value="UniProtKB-SubCell"/>
</dbReference>
<evidence type="ECO:0000313" key="7">
    <source>
        <dbReference type="Proteomes" id="UP000235145"/>
    </source>
</evidence>
<dbReference type="NCBIfam" id="TIGR01627">
    <property type="entry name" value="A_thal_3515"/>
    <property type="match status" value="1"/>
</dbReference>
<keyword evidence="4 5" id="KW-0472">Membrane</keyword>
<keyword evidence="7" id="KW-1185">Reference proteome</keyword>
<evidence type="ECO:0000256" key="3">
    <source>
        <dbReference type="ARBA" id="ARBA00022989"/>
    </source>
</evidence>
<keyword evidence="2 5" id="KW-0812">Transmembrane</keyword>
<comment type="subcellular location">
    <subcellularLocation>
        <location evidence="1">Golgi apparatus membrane</location>
        <topology evidence="1">Single-pass membrane protein</topology>
    </subcellularLocation>
</comment>
<organism evidence="6 7">
    <name type="scientific">Lactuca sativa</name>
    <name type="common">Garden lettuce</name>
    <dbReference type="NCBI Taxonomy" id="4236"/>
    <lineage>
        <taxon>Eukaryota</taxon>
        <taxon>Viridiplantae</taxon>
        <taxon>Streptophyta</taxon>
        <taxon>Embryophyta</taxon>
        <taxon>Tracheophyta</taxon>
        <taxon>Spermatophyta</taxon>
        <taxon>Magnoliopsida</taxon>
        <taxon>eudicotyledons</taxon>
        <taxon>Gunneridae</taxon>
        <taxon>Pentapetalae</taxon>
        <taxon>asterids</taxon>
        <taxon>campanulids</taxon>
        <taxon>Asterales</taxon>
        <taxon>Asteraceae</taxon>
        <taxon>Cichorioideae</taxon>
        <taxon>Cichorieae</taxon>
        <taxon>Lactucinae</taxon>
        <taxon>Lactuca</taxon>
    </lineage>
</organism>
<evidence type="ECO:0008006" key="8">
    <source>
        <dbReference type="Google" id="ProtNLM"/>
    </source>
</evidence>